<proteinExistence type="predicted"/>
<accession>A0A197JWW1</accession>
<name>A0A197JWW1_9FUNG</name>
<dbReference type="Proteomes" id="UP000078512">
    <property type="component" value="Unassembled WGS sequence"/>
</dbReference>
<feature type="region of interest" description="Disordered" evidence="1">
    <location>
        <begin position="288"/>
        <end position="342"/>
    </location>
</feature>
<evidence type="ECO:0000313" key="3">
    <source>
        <dbReference type="Proteomes" id="UP000078512"/>
    </source>
</evidence>
<sequence length="342" mass="38110">MTIATTTTTTTTKKSALTTPKQIALSIPEVLKHFLSFFTRKDRQDPARLIGKVWHAICKDLLPNFYAWILRINLKINIKTADRNDRSDSHDEQDIRDLVSLANNIIVQIDSDSQTAATSQQRLVSWKNMVSVLSSITRERTSPWLPEFLDVRKANDLSSPYVFLEASPRLSKLVLAHCDHLKREGQNDAHLIITTRFHNQQGTRIIHPVGAHCPDFKIFHLALPHGGYSYGLGTLKAPLCWTAYGGIQPERSGSPGAAGYTKRITTMNLLPCRSDAIHIEEVPLVFHRPRSRHQPRPASLVKGNGGGDIKSVVSSSLDTDKPGGKARMGADLSRGAKDHYHY</sequence>
<dbReference type="AlphaFoldDB" id="A0A197JWW1"/>
<organism evidence="2 3">
    <name type="scientific">Linnemannia elongata AG-77</name>
    <dbReference type="NCBI Taxonomy" id="1314771"/>
    <lineage>
        <taxon>Eukaryota</taxon>
        <taxon>Fungi</taxon>
        <taxon>Fungi incertae sedis</taxon>
        <taxon>Mucoromycota</taxon>
        <taxon>Mortierellomycotina</taxon>
        <taxon>Mortierellomycetes</taxon>
        <taxon>Mortierellales</taxon>
        <taxon>Mortierellaceae</taxon>
        <taxon>Linnemannia</taxon>
    </lineage>
</organism>
<protein>
    <submittedName>
        <fullName evidence="2">Uncharacterized protein</fullName>
    </submittedName>
</protein>
<reference evidence="2 3" key="1">
    <citation type="submission" date="2016-05" db="EMBL/GenBank/DDBJ databases">
        <title>Genome sequencing reveals origins of a unique bacterial endosymbiosis in the earliest lineages of terrestrial Fungi.</title>
        <authorList>
            <consortium name="DOE Joint Genome Institute"/>
            <person name="Uehling J."/>
            <person name="Gryganskyi A."/>
            <person name="Hameed K."/>
            <person name="Tschaplinski T."/>
            <person name="Misztal P."/>
            <person name="Wu S."/>
            <person name="Desiro A."/>
            <person name="Vande Pol N."/>
            <person name="Du Z.-Y."/>
            <person name="Zienkiewicz A."/>
            <person name="Zienkiewicz K."/>
            <person name="Morin E."/>
            <person name="Tisserant E."/>
            <person name="Splivallo R."/>
            <person name="Hainaut M."/>
            <person name="Henrissat B."/>
            <person name="Ohm R."/>
            <person name="Kuo A."/>
            <person name="Yan J."/>
            <person name="Lipzen A."/>
            <person name="Nolan M."/>
            <person name="Labutti K."/>
            <person name="Barry K."/>
            <person name="Goldstein A."/>
            <person name="Labbe J."/>
            <person name="Schadt C."/>
            <person name="Tuskan G."/>
            <person name="Grigoriev I."/>
            <person name="Martin F."/>
            <person name="Vilgalys R."/>
            <person name="Bonito G."/>
        </authorList>
    </citation>
    <scope>NUCLEOTIDE SEQUENCE [LARGE SCALE GENOMIC DNA]</scope>
    <source>
        <strain evidence="2 3">AG-77</strain>
    </source>
</reference>
<gene>
    <name evidence="2" type="ORF">K457DRAFT_32829</name>
</gene>
<keyword evidence="3" id="KW-1185">Reference proteome</keyword>
<dbReference type="EMBL" id="KV442046">
    <property type="protein sequence ID" value="OAQ28764.1"/>
    <property type="molecule type" value="Genomic_DNA"/>
</dbReference>
<evidence type="ECO:0000313" key="2">
    <source>
        <dbReference type="EMBL" id="OAQ28764.1"/>
    </source>
</evidence>
<evidence type="ECO:0000256" key="1">
    <source>
        <dbReference type="SAM" id="MobiDB-lite"/>
    </source>
</evidence>